<feature type="domain" description="Translocation and assembly module TamB C-terminal" evidence="5">
    <location>
        <begin position="1102"/>
        <end position="1451"/>
    </location>
</feature>
<evidence type="ECO:0000313" key="6">
    <source>
        <dbReference type="EMBL" id="GLQ55766.1"/>
    </source>
</evidence>
<keyword evidence="7" id="KW-1185">Reference proteome</keyword>
<evidence type="ECO:0000256" key="2">
    <source>
        <dbReference type="ARBA" id="ARBA00022692"/>
    </source>
</evidence>
<dbReference type="EMBL" id="BSNS01000012">
    <property type="protein sequence ID" value="GLQ55766.1"/>
    <property type="molecule type" value="Genomic_DNA"/>
</dbReference>
<gene>
    <name evidence="6" type="ORF">GCM10010862_30250</name>
</gene>
<keyword evidence="3" id="KW-1133">Transmembrane helix</keyword>
<dbReference type="PANTHER" id="PTHR36985:SF1">
    <property type="entry name" value="TRANSLOCATION AND ASSEMBLY MODULE SUBUNIT TAMB"/>
    <property type="match status" value="1"/>
</dbReference>
<dbReference type="PANTHER" id="PTHR36985">
    <property type="entry name" value="TRANSLOCATION AND ASSEMBLY MODULE SUBUNIT TAMB"/>
    <property type="match status" value="1"/>
</dbReference>
<evidence type="ECO:0000256" key="4">
    <source>
        <dbReference type="ARBA" id="ARBA00023136"/>
    </source>
</evidence>
<dbReference type="Pfam" id="PF04357">
    <property type="entry name" value="TamB"/>
    <property type="match status" value="1"/>
</dbReference>
<evidence type="ECO:0000256" key="1">
    <source>
        <dbReference type="ARBA" id="ARBA00004167"/>
    </source>
</evidence>
<comment type="caution">
    <text evidence="6">The sequence shown here is derived from an EMBL/GenBank/DDBJ whole genome shotgun (WGS) entry which is preliminary data.</text>
</comment>
<keyword evidence="4" id="KW-0472">Membrane</keyword>
<comment type="subcellular location">
    <subcellularLocation>
        <location evidence="1">Membrane</location>
        <topology evidence="1">Single-pass membrane protein</topology>
    </subcellularLocation>
</comment>
<name>A0ABQ5W7L6_9HYPH</name>
<keyword evidence="2" id="KW-0812">Transmembrane</keyword>
<dbReference type="Proteomes" id="UP001156691">
    <property type="component" value="Unassembled WGS sequence"/>
</dbReference>
<sequence length="1451" mass="147382">MLKRRTLLPYRFAALVFAGLALFVAVPFVVAFAQDGEAYQDLSNEEQKDWLTQFVQDRLSTPERQISLSNIDGILGSDVSVRLITISDAEGVWLRINNARLNWNQAALFVGRLEVRSLTADSIEYIRNAVPSRDASPDLPSPEAGGFEVPEFPVAVLIEQLSVPRVTFGEGVFGLGSEISLTGAFTLEGGNLDATLDIERLDGPGGTLDLDVAYTGADQNVDIGVTLTEPPNGILANLLNLEGRPAVELTLAGSGPVSDLTTELTFTANDRTALAGAATITQTEAGFLVGANLTGALADLMAAPYRQFFGEETRLTADALVRSEGGFAISNLEITGGQLALSGNLETTPDNFLRRVDLEAVIDNPSGGSVTLPVPGGDTTVESARITVDYGADDSEAWSANVVVSELSTSGFAAERTALNLSGVAANLDDPTSRRVTLNGDGTLSGIAASEEVKAALGDSIGLGIAGLWTAGEPIQIAELRVAGEALTMALGGTLDDMVFDGDIGLETASIAPFSDLAGRDLSGGLTLAASGTISPLTGGFNLTLDGTGTGLAISDDIADRLLEGEVALSGRVARTEAGLEAEGFRLGNDKLLLTADGTIATGTADFGFDLDLADLALLSEEASGRLTVTGTARGEEGTVALDLDATVPSGELVGRPLRQAQFGFEGTLIESAISGRVSGDALLDGHNVGLAADVAANNQGTRLSNIAFETAGTRVTGDITRRPDGLMSGNLSVDATDIANAAALALVEASGAVDADVTLSIVEETQSAEIVGSVRDLAVENVRVASADITATASDLFGVPAVNGRLTGSGISAAGVEVSQLTATASQSGETTSFDAQANLATGTDVDVAGSLAPEGTGYRLALDRANLVQGELSARLANPTVLVVEGSSVSLDAVRFNVGSGSITASGTAGETLSIDLAVNALPLSIANTVAPDLGLAGTLDGRAQVTGTGSDPRVSFTAEGTGLDAAAIRDIGIAPLTASVNGSFAGNTVTLAAVRASGAGGLQISGSGTVPLEGGGLALTLTGSAPLSLANRYLADRGGQATGVANLDARVSGSLSSPEFSGSVSVSDASYTDPEANLRLVGINGRATLSGTQARIESLSAGLSTGGSISGSGTIGLSGQFPANLTLSLNSARYTDGELFVATASGNLAVTGNLLGNPLIAGNVLIEEANITVPESFGGGAVLIDVEHVHTPRPVEATLARARIAEGGAPTPRTRPPGILLDVTVNAPNQIFIRGRGLDAEVGGSVRLTGPINNIQPVGGFQMTRGRLAILGQRITFETGSVTLLGDLDPALNFVARSEGDGITVFVTVAGRVSDLEVTFTSNPALPQDEVLARLIFNRSVGELTPLQVARLAAAAAELAGGSGGGGLLGSLREGAGLADLDIVTDDEGNVGVAAGTYLQDNVYLGVEATGAQSRVTINLDVTDDIKVTGAAGADGNTSLGVYYEKDY</sequence>
<evidence type="ECO:0000313" key="7">
    <source>
        <dbReference type="Proteomes" id="UP001156691"/>
    </source>
</evidence>
<dbReference type="InterPro" id="IPR007452">
    <property type="entry name" value="TamB_C"/>
</dbReference>
<evidence type="ECO:0000259" key="5">
    <source>
        <dbReference type="Pfam" id="PF04357"/>
    </source>
</evidence>
<protein>
    <submittedName>
        <fullName evidence="6">DUF490 domain-containing protein</fullName>
    </submittedName>
</protein>
<proteinExistence type="predicted"/>
<organism evidence="6 7">
    <name type="scientific">Devosia nitrariae</name>
    <dbReference type="NCBI Taxonomy" id="2071872"/>
    <lineage>
        <taxon>Bacteria</taxon>
        <taxon>Pseudomonadati</taxon>
        <taxon>Pseudomonadota</taxon>
        <taxon>Alphaproteobacteria</taxon>
        <taxon>Hyphomicrobiales</taxon>
        <taxon>Devosiaceae</taxon>
        <taxon>Devosia</taxon>
    </lineage>
</organism>
<evidence type="ECO:0000256" key="3">
    <source>
        <dbReference type="ARBA" id="ARBA00022989"/>
    </source>
</evidence>
<accession>A0ABQ5W7L6</accession>
<reference evidence="7" key="1">
    <citation type="journal article" date="2019" name="Int. J. Syst. Evol. Microbiol.">
        <title>The Global Catalogue of Microorganisms (GCM) 10K type strain sequencing project: providing services to taxonomists for standard genome sequencing and annotation.</title>
        <authorList>
            <consortium name="The Broad Institute Genomics Platform"/>
            <consortium name="The Broad Institute Genome Sequencing Center for Infectious Disease"/>
            <person name="Wu L."/>
            <person name="Ma J."/>
        </authorList>
    </citation>
    <scope>NUCLEOTIDE SEQUENCE [LARGE SCALE GENOMIC DNA]</scope>
    <source>
        <strain evidence="7">NBRC 112416</strain>
    </source>
</reference>
<dbReference type="RefSeq" id="WP_284341180.1">
    <property type="nucleotide sequence ID" value="NZ_BSNS01000012.1"/>
</dbReference>